<keyword evidence="3" id="KW-1185">Reference proteome</keyword>
<dbReference type="OrthoDB" id="5215464at2759"/>
<reference evidence="2" key="1">
    <citation type="submission" date="2017-09" db="EMBL/GenBank/DDBJ databases">
        <title>Polyketide synthases of a Diaporthe helianthi virulent isolate.</title>
        <authorList>
            <person name="Baroncelli R."/>
        </authorList>
    </citation>
    <scope>NUCLEOTIDE SEQUENCE [LARGE SCALE GENOMIC DNA]</scope>
    <source>
        <strain evidence="2">7/96</strain>
    </source>
</reference>
<feature type="region of interest" description="Disordered" evidence="1">
    <location>
        <begin position="17"/>
        <end position="88"/>
    </location>
</feature>
<comment type="caution">
    <text evidence="2">The sequence shown here is derived from an EMBL/GenBank/DDBJ whole genome shotgun (WGS) entry which is preliminary data.</text>
</comment>
<feature type="region of interest" description="Disordered" evidence="1">
    <location>
        <begin position="135"/>
        <end position="155"/>
    </location>
</feature>
<proteinExistence type="predicted"/>
<gene>
    <name evidence="2" type="ORF">DHEL01_v208147</name>
</gene>
<feature type="compositionally biased region" description="Polar residues" evidence="1">
    <location>
        <begin position="135"/>
        <end position="145"/>
    </location>
</feature>
<name>A0A2P5HT88_DIAHE</name>
<organism evidence="2 3">
    <name type="scientific">Diaporthe helianthi</name>
    <dbReference type="NCBI Taxonomy" id="158607"/>
    <lineage>
        <taxon>Eukaryota</taxon>
        <taxon>Fungi</taxon>
        <taxon>Dikarya</taxon>
        <taxon>Ascomycota</taxon>
        <taxon>Pezizomycotina</taxon>
        <taxon>Sordariomycetes</taxon>
        <taxon>Sordariomycetidae</taxon>
        <taxon>Diaporthales</taxon>
        <taxon>Diaporthaceae</taxon>
        <taxon>Diaporthe</taxon>
    </lineage>
</organism>
<protein>
    <submittedName>
        <fullName evidence="2">Uncharacterized protein</fullName>
    </submittedName>
</protein>
<dbReference type="EMBL" id="MAVT02000794">
    <property type="protein sequence ID" value="POS73463.1"/>
    <property type="molecule type" value="Genomic_DNA"/>
</dbReference>
<dbReference type="Proteomes" id="UP000094444">
    <property type="component" value="Unassembled WGS sequence"/>
</dbReference>
<feature type="compositionally biased region" description="Low complexity" evidence="1">
    <location>
        <begin position="31"/>
        <end position="43"/>
    </location>
</feature>
<evidence type="ECO:0000256" key="1">
    <source>
        <dbReference type="SAM" id="MobiDB-lite"/>
    </source>
</evidence>
<dbReference type="InParanoid" id="A0A2P5HT88"/>
<dbReference type="AlphaFoldDB" id="A0A2P5HT88"/>
<evidence type="ECO:0000313" key="2">
    <source>
        <dbReference type="EMBL" id="POS73463.1"/>
    </source>
</evidence>
<accession>A0A2P5HT88</accession>
<feature type="compositionally biased region" description="Polar residues" evidence="1">
    <location>
        <begin position="44"/>
        <end position="55"/>
    </location>
</feature>
<feature type="region of interest" description="Disordered" evidence="1">
    <location>
        <begin position="404"/>
        <end position="436"/>
    </location>
</feature>
<sequence>MAEDAIMVDQVMDIDSNESLELPTTNGDLVATTNGASATTNTNQNPLNARRNISNPKDPRSNHRDTHKAHPSGRIQKSYYSSTPKTASHKAYNISAAERIKTLQRGLRRQQVTNAIADGSFSIFIEVDGHGLVSRGSSGQATSNPHEVDEDGDDEQEHIKVEVLQLRRLNAGLVKAALFEPIPGMTFDATAPCAFTNGGGGALMADLVQALEAFQVHLARKDRVVLSNRAGGLLRGLARDVLCTAAMQPARPGRNLRGGVAWHLADGEDVFWACVAESYVHRKKVKWVSGRVMSAYARGRLRGVLTSSPPDREYIQRVMWALDNPGSNAKILLEPLGPEINDMPRFIEAKPATMQALIAHFEAARARYLANLKHTAPAPGTTFSNTSAFHQNMGAAGGFGMLSPYDDSSSSDDEDGVDGPHGGYFDGGVEDDDGQVEDEVPSYQTQWFLVNLDRFMASKGGEQHKGVDGDMLSALDLGGVESEV</sequence>
<evidence type="ECO:0000313" key="3">
    <source>
        <dbReference type="Proteomes" id="UP000094444"/>
    </source>
</evidence>
<feature type="compositionally biased region" description="Polar residues" evidence="1">
    <location>
        <begin position="17"/>
        <end position="27"/>
    </location>
</feature>